<keyword evidence="2" id="KW-1185">Reference proteome</keyword>
<protein>
    <submittedName>
        <fullName evidence="1">Uncharacterized protein</fullName>
    </submittedName>
</protein>
<dbReference type="InterPro" id="IPR005050">
    <property type="entry name" value="Enod93"/>
</dbReference>
<gene>
    <name evidence="1" type="ORF">WJX75_002031</name>
</gene>
<dbReference type="Proteomes" id="UP001491310">
    <property type="component" value="Unassembled WGS sequence"/>
</dbReference>
<dbReference type="EMBL" id="JALJOT010000006">
    <property type="protein sequence ID" value="KAK9909427.1"/>
    <property type="molecule type" value="Genomic_DNA"/>
</dbReference>
<sequence>MSKEKEKSLEELRKKTQEDCVHQSLVAGGKAAGWALATAGAIVFMANQYLPAFRTSLGVSGKTALIVSPAFGMYFLQSELTMNECARKRKWTLYESQH</sequence>
<evidence type="ECO:0000313" key="1">
    <source>
        <dbReference type="EMBL" id="KAK9909427.1"/>
    </source>
</evidence>
<accession>A0ABR2YRJ6</accession>
<name>A0ABR2YRJ6_9CHLO</name>
<dbReference type="Pfam" id="PF03386">
    <property type="entry name" value="ENOD93"/>
    <property type="match status" value="1"/>
</dbReference>
<reference evidence="1 2" key="1">
    <citation type="journal article" date="2024" name="Nat. Commun.">
        <title>Phylogenomics reveals the evolutionary origins of lichenization in chlorophyte algae.</title>
        <authorList>
            <person name="Puginier C."/>
            <person name="Libourel C."/>
            <person name="Otte J."/>
            <person name="Skaloud P."/>
            <person name="Haon M."/>
            <person name="Grisel S."/>
            <person name="Petersen M."/>
            <person name="Berrin J.G."/>
            <person name="Delaux P.M."/>
            <person name="Dal Grande F."/>
            <person name="Keller J."/>
        </authorList>
    </citation>
    <scope>NUCLEOTIDE SEQUENCE [LARGE SCALE GENOMIC DNA]</scope>
    <source>
        <strain evidence="1 2">SAG 216-7</strain>
    </source>
</reference>
<comment type="caution">
    <text evidence="1">The sequence shown here is derived from an EMBL/GenBank/DDBJ whole genome shotgun (WGS) entry which is preliminary data.</text>
</comment>
<organism evidence="1 2">
    <name type="scientific">Coccomyxa subellipsoidea</name>
    <dbReference type="NCBI Taxonomy" id="248742"/>
    <lineage>
        <taxon>Eukaryota</taxon>
        <taxon>Viridiplantae</taxon>
        <taxon>Chlorophyta</taxon>
        <taxon>core chlorophytes</taxon>
        <taxon>Trebouxiophyceae</taxon>
        <taxon>Trebouxiophyceae incertae sedis</taxon>
        <taxon>Coccomyxaceae</taxon>
        <taxon>Coccomyxa</taxon>
    </lineage>
</organism>
<evidence type="ECO:0000313" key="2">
    <source>
        <dbReference type="Proteomes" id="UP001491310"/>
    </source>
</evidence>
<proteinExistence type="predicted"/>